<dbReference type="Proteomes" id="UP001344658">
    <property type="component" value="Unassembled WGS sequence"/>
</dbReference>
<comment type="caution">
    <text evidence="1">The sequence shown here is derived from an EMBL/GenBank/DDBJ whole genome shotgun (WGS) entry which is preliminary data.</text>
</comment>
<keyword evidence="2" id="KW-1185">Reference proteome</keyword>
<accession>A0ABU7PEG3</accession>
<evidence type="ECO:0000313" key="2">
    <source>
        <dbReference type="Proteomes" id="UP001344658"/>
    </source>
</evidence>
<organism evidence="1 2">
    <name type="scientific">Actinacidiphila polyblastidii</name>
    <dbReference type="NCBI Taxonomy" id="3110430"/>
    <lineage>
        <taxon>Bacteria</taxon>
        <taxon>Bacillati</taxon>
        <taxon>Actinomycetota</taxon>
        <taxon>Actinomycetes</taxon>
        <taxon>Kitasatosporales</taxon>
        <taxon>Streptomycetaceae</taxon>
        <taxon>Actinacidiphila</taxon>
    </lineage>
</organism>
<gene>
    <name evidence="1" type="ORF">V2S66_17085</name>
</gene>
<sequence>MLIHDARSSQMLCIGDPGQGVHIIFSTPERPYGGDPALDIPIQIKGAWVDIKDLIRTLNGDGLVEFFSSLTGKSRIWTEARIWQSSEEQLKISAERTDGRVILTWGIWGKAIKSETAWYFETVTSHACEQQIQEFSEGFNALFQGNRS</sequence>
<reference evidence="1 2" key="1">
    <citation type="submission" date="2023-12" db="EMBL/GenBank/DDBJ databases">
        <title>Streptomyces sp. V4-01.</title>
        <authorList>
            <person name="Somphong A."/>
            <person name="Phongsopitanun W."/>
        </authorList>
    </citation>
    <scope>NUCLEOTIDE SEQUENCE [LARGE SCALE GENOMIC DNA]</scope>
    <source>
        <strain evidence="1 2">V4-01</strain>
    </source>
</reference>
<evidence type="ECO:0000313" key="1">
    <source>
        <dbReference type="EMBL" id="MEE4543679.1"/>
    </source>
</evidence>
<dbReference type="EMBL" id="JAZEWV010000012">
    <property type="protein sequence ID" value="MEE4543679.1"/>
    <property type="molecule type" value="Genomic_DNA"/>
</dbReference>
<dbReference type="InterPro" id="IPR046196">
    <property type="entry name" value="DUF6228"/>
</dbReference>
<protein>
    <submittedName>
        <fullName evidence="1">DUF6228 family protein</fullName>
    </submittedName>
</protein>
<dbReference type="RefSeq" id="WP_330796331.1">
    <property type="nucleotide sequence ID" value="NZ_JAZEWV010000012.1"/>
</dbReference>
<proteinExistence type="predicted"/>
<dbReference type="Pfam" id="PF19739">
    <property type="entry name" value="DUF6228"/>
    <property type="match status" value="1"/>
</dbReference>
<name>A0ABU7PEG3_9ACTN</name>